<dbReference type="FunCoup" id="A0A024GG76">
    <property type="interactions" value="76"/>
</dbReference>
<dbReference type="SUPFAM" id="SSF52317">
    <property type="entry name" value="Class I glutamine amidotransferase-like"/>
    <property type="match status" value="1"/>
</dbReference>
<dbReference type="GO" id="GO:0005737">
    <property type="term" value="C:cytoplasm"/>
    <property type="evidence" value="ECO:0007669"/>
    <property type="project" value="TreeGrafter"/>
</dbReference>
<feature type="domain" description="DJ-1/PfpI" evidence="2">
    <location>
        <begin position="39"/>
        <end position="201"/>
    </location>
</feature>
<dbReference type="EMBL" id="CAIX01000100">
    <property type="protein sequence ID" value="CCI45523.1"/>
    <property type="molecule type" value="Genomic_DNA"/>
</dbReference>
<dbReference type="Gene3D" id="3.40.50.880">
    <property type="match status" value="1"/>
</dbReference>
<dbReference type="InterPro" id="IPR050325">
    <property type="entry name" value="Prot/Nucl_acid_deglycase"/>
</dbReference>
<evidence type="ECO:0000259" key="2">
    <source>
        <dbReference type="Pfam" id="PF01965"/>
    </source>
</evidence>
<dbReference type="OrthoDB" id="543156at2759"/>
<dbReference type="GO" id="GO:1903189">
    <property type="term" value="P:glyoxal metabolic process"/>
    <property type="evidence" value="ECO:0007669"/>
    <property type="project" value="TreeGrafter"/>
</dbReference>
<name>A0A024GG76_9STRA</name>
<dbReference type="CDD" id="cd03135">
    <property type="entry name" value="GATase1_DJ-1"/>
    <property type="match status" value="1"/>
</dbReference>
<dbReference type="Proteomes" id="UP000053237">
    <property type="component" value="Unassembled WGS sequence"/>
</dbReference>
<dbReference type="AlphaFoldDB" id="A0A024GG76"/>
<organism evidence="3 4">
    <name type="scientific">Albugo candida</name>
    <dbReference type="NCBI Taxonomy" id="65357"/>
    <lineage>
        <taxon>Eukaryota</taxon>
        <taxon>Sar</taxon>
        <taxon>Stramenopiles</taxon>
        <taxon>Oomycota</taxon>
        <taxon>Peronosporomycetes</taxon>
        <taxon>Albuginales</taxon>
        <taxon>Albuginaceae</taxon>
        <taxon>Albugo</taxon>
    </lineage>
</organism>
<dbReference type="STRING" id="65357.A0A024GG76"/>
<dbReference type="PANTHER" id="PTHR48094:SF12">
    <property type="entry name" value="PARKINSON DISEASE PROTEIN 7 HOMOLOG"/>
    <property type="match status" value="1"/>
</dbReference>
<evidence type="ECO:0000313" key="3">
    <source>
        <dbReference type="EMBL" id="CCI45523.1"/>
    </source>
</evidence>
<dbReference type="NCBIfam" id="TIGR01383">
    <property type="entry name" value="not_thiJ"/>
    <property type="match status" value="1"/>
</dbReference>
<accession>A0A024GG76</accession>
<evidence type="ECO:0000313" key="4">
    <source>
        <dbReference type="Proteomes" id="UP000053237"/>
    </source>
</evidence>
<proteinExistence type="predicted"/>
<gene>
    <name evidence="3" type="ORF">BN9_064200</name>
</gene>
<sequence>MLRRCSKLFHNKSSISSTHKCFVTETRYMSSAEKEQPTALIPVADGTEEIEAITLADVLTRGNVKVTIASVGKNEENIVHMSRGVKVQADLAIEACVDLQFDLIVLPGGLPGANHLRDCSLLTKLLKQQKHEGKWYGAICASPAVVFSVHDLLPIKATGYPGFEKEFGKCELVNQRVVVSENCITSQGPATAMEMGVKLVELLCGEEKAAEVAKGLLFSTKNG</sequence>
<dbReference type="InterPro" id="IPR006287">
    <property type="entry name" value="DJ-1"/>
</dbReference>
<protein>
    <recommendedName>
        <fullName evidence="2">DJ-1/PfpI domain-containing protein</fullName>
    </recommendedName>
</protein>
<dbReference type="Pfam" id="PF01965">
    <property type="entry name" value="DJ-1_PfpI"/>
    <property type="match status" value="1"/>
</dbReference>
<dbReference type="PANTHER" id="PTHR48094">
    <property type="entry name" value="PROTEIN/NUCLEIC ACID DEGLYCASE DJ-1-RELATED"/>
    <property type="match status" value="1"/>
</dbReference>
<dbReference type="InParanoid" id="A0A024GG76"/>
<keyword evidence="1" id="KW-0677">Repeat</keyword>
<comment type="caution">
    <text evidence="3">The sequence shown here is derived from an EMBL/GenBank/DDBJ whole genome shotgun (WGS) entry which is preliminary data.</text>
</comment>
<dbReference type="FunFam" id="3.40.50.880:FF:000015">
    <property type="entry name" value="Protein DJ-1 homolog C"/>
    <property type="match status" value="1"/>
</dbReference>
<evidence type="ECO:0000256" key="1">
    <source>
        <dbReference type="ARBA" id="ARBA00022737"/>
    </source>
</evidence>
<dbReference type="InterPro" id="IPR029062">
    <property type="entry name" value="Class_I_gatase-like"/>
</dbReference>
<reference evidence="3 4" key="1">
    <citation type="submission" date="2012-05" db="EMBL/GenBank/DDBJ databases">
        <title>Recombination and specialization in a pathogen metapopulation.</title>
        <authorList>
            <person name="Gardiner A."/>
            <person name="Kemen E."/>
            <person name="Schultz-Larsen T."/>
            <person name="MacLean D."/>
            <person name="Van Oosterhout C."/>
            <person name="Jones J.D.G."/>
        </authorList>
    </citation>
    <scope>NUCLEOTIDE SEQUENCE [LARGE SCALE GENOMIC DNA]</scope>
    <source>
        <strain evidence="3 4">Ac Nc2</strain>
    </source>
</reference>
<keyword evidence="4" id="KW-1185">Reference proteome</keyword>
<dbReference type="InterPro" id="IPR002818">
    <property type="entry name" value="DJ-1/PfpI"/>
</dbReference>